<gene>
    <name evidence="1" type="ORF">EV420DRAFT_1257094</name>
</gene>
<accession>A0AA39NQS3</accession>
<name>A0AA39NQS3_ARMTA</name>
<dbReference type="EMBL" id="JAUEPS010000001">
    <property type="protein sequence ID" value="KAK0470103.1"/>
    <property type="molecule type" value="Genomic_DNA"/>
</dbReference>
<dbReference type="Proteomes" id="UP001175211">
    <property type="component" value="Unassembled WGS sequence"/>
</dbReference>
<evidence type="ECO:0000313" key="1">
    <source>
        <dbReference type="EMBL" id="KAK0470103.1"/>
    </source>
</evidence>
<dbReference type="AlphaFoldDB" id="A0AA39NQS3"/>
<comment type="caution">
    <text evidence="1">The sequence shown here is derived from an EMBL/GenBank/DDBJ whole genome shotgun (WGS) entry which is preliminary data.</text>
</comment>
<dbReference type="RefSeq" id="XP_060339896.1">
    <property type="nucleotide sequence ID" value="XM_060466815.1"/>
</dbReference>
<evidence type="ECO:0000313" key="2">
    <source>
        <dbReference type="Proteomes" id="UP001175211"/>
    </source>
</evidence>
<protein>
    <submittedName>
        <fullName evidence="1">Uncharacterized protein</fullName>
    </submittedName>
</protein>
<sequence length="150" mass="16518">MLNFIPKASAAFAISFATLSHIRLERLIIEDANIKAPCWFSRRRSDFFHIPAQILRVLLKVIFAPICVLIPHVIFENISSYVRDTWAFELASTPDAVLTTAPSGGTGTYAPTGSTPRWLLSVQIVDGAIAGVQQVAWSEEVRNQGYTALS</sequence>
<proteinExistence type="predicted"/>
<keyword evidence="2" id="KW-1185">Reference proteome</keyword>
<feature type="non-terminal residue" evidence="1">
    <location>
        <position position="150"/>
    </location>
</feature>
<organism evidence="1 2">
    <name type="scientific">Armillaria tabescens</name>
    <name type="common">Ringless honey mushroom</name>
    <name type="synonym">Agaricus tabescens</name>
    <dbReference type="NCBI Taxonomy" id="1929756"/>
    <lineage>
        <taxon>Eukaryota</taxon>
        <taxon>Fungi</taxon>
        <taxon>Dikarya</taxon>
        <taxon>Basidiomycota</taxon>
        <taxon>Agaricomycotina</taxon>
        <taxon>Agaricomycetes</taxon>
        <taxon>Agaricomycetidae</taxon>
        <taxon>Agaricales</taxon>
        <taxon>Marasmiineae</taxon>
        <taxon>Physalacriaceae</taxon>
        <taxon>Desarmillaria</taxon>
    </lineage>
</organism>
<reference evidence="1" key="1">
    <citation type="submission" date="2023-06" db="EMBL/GenBank/DDBJ databases">
        <authorList>
            <consortium name="Lawrence Berkeley National Laboratory"/>
            <person name="Ahrendt S."/>
            <person name="Sahu N."/>
            <person name="Indic B."/>
            <person name="Wong-Bajracharya J."/>
            <person name="Merenyi Z."/>
            <person name="Ke H.-M."/>
            <person name="Monk M."/>
            <person name="Kocsube S."/>
            <person name="Drula E."/>
            <person name="Lipzen A."/>
            <person name="Balint B."/>
            <person name="Henrissat B."/>
            <person name="Andreopoulos B."/>
            <person name="Martin F.M."/>
            <person name="Harder C.B."/>
            <person name="Rigling D."/>
            <person name="Ford K.L."/>
            <person name="Foster G.D."/>
            <person name="Pangilinan J."/>
            <person name="Papanicolaou A."/>
            <person name="Barry K."/>
            <person name="LaButti K."/>
            <person name="Viragh M."/>
            <person name="Koriabine M."/>
            <person name="Yan M."/>
            <person name="Riley R."/>
            <person name="Champramary S."/>
            <person name="Plett K.L."/>
            <person name="Tsai I.J."/>
            <person name="Slot J."/>
            <person name="Sipos G."/>
            <person name="Plett J."/>
            <person name="Nagy L.G."/>
            <person name="Grigoriev I.V."/>
        </authorList>
    </citation>
    <scope>NUCLEOTIDE SEQUENCE</scope>
    <source>
        <strain evidence="1">CCBAS 213</strain>
    </source>
</reference>
<dbReference type="GeneID" id="85350363"/>